<proteinExistence type="predicted"/>
<evidence type="ECO:0008006" key="4">
    <source>
        <dbReference type="Google" id="ProtNLM"/>
    </source>
</evidence>
<sequence>MLLPQRYAKSVAAIVVVALFLLFLVAFRLQYSWSDPKLTPLRPPAYAAPIPANECWPELEYLRQKDLDLGTNVTWSRRCIQPMFGKSDRDEVKKLPGSLITQQSVLDLGSCAHEDIPPCEVLPLNVPHTYPEKQYAHIIFGVASKYERIRDSLPATAHWLALSGAELIGVVVDVDASETGKLRALEKEYADWDIKAKFTAPTLTEYIPNNNDEDRSTDRDIPIEHHHFMMIRDMMKYTTSRTQWLGILDDDTFFPSLYPIGEELSKYDHTKPFWLGGLSEDFFHVKVWGLMAFGGAGVFISMPLARKLDPVLETCIADASVDTGDGILRDCIYTKTSTKLTIITRLYQHDMLGDLSGFFESGIQPLSIHHWKSWYDEPVMAQAAVAGVCGDCYLQRWQFGENTLFANGYSITLYPEGLENIDLTHCEGTWAYPAHGISGHEYDFSFGPLRPKLEADQKKSYRLKDAVRMANGVLRQIYVYKGDVERGEMDEVVELLWEPGREGTASG</sequence>
<evidence type="ECO:0000313" key="2">
    <source>
        <dbReference type="Proteomes" id="UP000504638"/>
    </source>
</evidence>
<evidence type="ECO:0000313" key="1">
    <source>
        <dbReference type="EMBL" id="KAF1817076.1"/>
    </source>
</evidence>
<reference evidence="1 3" key="1">
    <citation type="submission" date="2020-01" db="EMBL/GenBank/DDBJ databases">
        <authorList>
            <consortium name="DOE Joint Genome Institute"/>
            <person name="Haridas S."/>
            <person name="Albert R."/>
            <person name="Binder M."/>
            <person name="Bloem J."/>
            <person name="Labutti K."/>
            <person name="Salamov A."/>
            <person name="Andreopoulos B."/>
            <person name="Baker S.E."/>
            <person name="Barry K."/>
            <person name="Bills G."/>
            <person name="Bluhm B.H."/>
            <person name="Cannon C."/>
            <person name="Castanera R."/>
            <person name="Culley D.E."/>
            <person name="Daum C."/>
            <person name="Ezra D."/>
            <person name="Gonzalez J.B."/>
            <person name="Henrissat B."/>
            <person name="Kuo A."/>
            <person name="Liang C."/>
            <person name="Lipzen A."/>
            <person name="Lutzoni F."/>
            <person name="Magnuson J."/>
            <person name="Mondo S."/>
            <person name="Nolan M."/>
            <person name="Ohm R."/>
            <person name="Pangilinan J."/>
            <person name="Park H.-J."/>
            <person name="Ramirez L."/>
            <person name="Alfaro M."/>
            <person name="Sun H."/>
            <person name="Tritt A."/>
            <person name="Yoshinaga Y."/>
            <person name="Zwiers L.-H."/>
            <person name="Turgeon B.G."/>
            <person name="Goodwin S.B."/>
            <person name="Spatafora J.W."/>
            <person name="Crous P.W."/>
            <person name="Grigoriev I.V."/>
        </authorList>
    </citation>
    <scope>NUCLEOTIDE SEQUENCE</scope>
    <source>
        <strain evidence="1 3">CBS 781.70</strain>
    </source>
</reference>
<dbReference type="GeneID" id="54422945"/>
<dbReference type="RefSeq" id="XP_033538707.1">
    <property type="nucleotide sequence ID" value="XM_033682375.1"/>
</dbReference>
<dbReference type="Proteomes" id="UP000504638">
    <property type="component" value="Unplaced"/>
</dbReference>
<evidence type="ECO:0000313" key="3">
    <source>
        <dbReference type="RefSeq" id="XP_033538707.1"/>
    </source>
</evidence>
<dbReference type="EMBL" id="ML975149">
    <property type="protein sequence ID" value="KAF1817076.1"/>
    <property type="molecule type" value="Genomic_DNA"/>
</dbReference>
<dbReference type="Pfam" id="PF04646">
    <property type="entry name" value="DUF604"/>
    <property type="match status" value="1"/>
</dbReference>
<reference evidence="3" key="2">
    <citation type="submission" date="2020-04" db="EMBL/GenBank/DDBJ databases">
        <authorList>
            <consortium name="NCBI Genome Project"/>
        </authorList>
    </citation>
    <scope>NUCLEOTIDE SEQUENCE</scope>
    <source>
        <strain evidence="3">CBS 781.70</strain>
    </source>
</reference>
<dbReference type="Gene3D" id="3.90.550.50">
    <property type="match status" value="1"/>
</dbReference>
<dbReference type="InterPro" id="IPR006740">
    <property type="entry name" value="DUF604"/>
</dbReference>
<accession>A0A6G1GGL9</accession>
<keyword evidence="2" id="KW-1185">Reference proteome</keyword>
<name>A0A6G1GGL9_9PEZI</name>
<gene>
    <name evidence="1 3" type="ORF">P152DRAFT_504476</name>
</gene>
<dbReference type="OrthoDB" id="414175at2759"/>
<protein>
    <recommendedName>
        <fullName evidence="4">Glycosyltransferase family 31 protein</fullName>
    </recommendedName>
</protein>
<dbReference type="AlphaFoldDB" id="A0A6G1GGL9"/>
<dbReference type="PANTHER" id="PTHR10811">
    <property type="entry name" value="FRINGE-RELATED"/>
    <property type="match status" value="1"/>
</dbReference>
<organism evidence="1">
    <name type="scientific">Eremomyces bilateralis CBS 781.70</name>
    <dbReference type="NCBI Taxonomy" id="1392243"/>
    <lineage>
        <taxon>Eukaryota</taxon>
        <taxon>Fungi</taxon>
        <taxon>Dikarya</taxon>
        <taxon>Ascomycota</taxon>
        <taxon>Pezizomycotina</taxon>
        <taxon>Dothideomycetes</taxon>
        <taxon>Dothideomycetes incertae sedis</taxon>
        <taxon>Eremomycetales</taxon>
        <taxon>Eremomycetaceae</taxon>
        <taxon>Eremomyces</taxon>
    </lineage>
</organism>
<reference evidence="3" key="3">
    <citation type="submission" date="2025-04" db="UniProtKB">
        <authorList>
            <consortium name="RefSeq"/>
        </authorList>
    </citation>
    <scope>IDENTIFICATION</scope>
    <source>
        <strain evidence="3">CBS 781.70</strain>
    </source>
</reference>